<feature type="region of interest" description="Disordered" evidence="3">
    <location>
        <begin position="32"/>
        <end position="52"/>
    </location>
</feature>
<dbReference type="InterPro" id="IPR018612">
    <property type="entry name" value="NSRP1_N"/>
</dbReference>
<feature type="region of interest" description="Disordered" evidence="3">
    <location>
        <begin position="154"/>
        <end position="173"/>
    </location>
</feature>
<organism evidence="5 6">
    <name type="scientific">Tulasnella calospora MUT 4182</name>
    <dbReference type="NCBI Taxonomy" id="1051891"/>
    <lineage>
        <taxon>Eukaryota</taxon>
        <taxon>Fungi</taxon>
        <taxon>Dikarya</taxon>
        <taxon>Basidiomycota</taxon>
        <taxon>Agaricomycotina</taxon>
        <taxon>Agaricomycetes</taxon>
        <taxon>Cantharellales</taxon>
        <taxon>Tulasnellaceae</taxon>
        <taxon>Tulasnella</taxon>
    </lineage>
</organism>
<dbReference type="STRING" id="1051891.A0A0C3QC28"/>
<dbReference type="HOGENOM" id="CLU_1291710_0_0_1"/>
<evidence type="ECO:0000256" key="3">
    <source>
        <dbReference type="SAM" id="MobiDB-lite"/>
    </source>
</evidence>
<dbReference type="InterPro" id="IPR053246">
    <property type="entry name" value="NS_splicing_regulatory_protein"/>
</dbReference>
<feature type="region of interest" description="Disordered" evidence="3">
    <location>
        <begin position="83"/>
        <end position="115"/>
    </location>
</feature>
<keyword evidence="6" id="KW-1185">Reference proteome</keyword>
<comment type="similarity">
    <text evidence="1">Belongs to the NSRP1 family.</text>
</comment>
<evidence type="ECO:0000256" key="2">
    <source>
        <dbReference type="ARBA" id="ARBA00023054"/>
    </source>
</evidence>
<feature type="compositionally biased region" description="Basic and acidic residues" evidence="3">
    <location>
        <begin position="202"/>
        <end position="243"/>
    </location>
</feature>
<keyword evidence="2" id="KW-0175">Coiled coil</keyword>
<dbReference type="AlphaFoldDB" id="A0A0C3QC28"/>
<evidence type="ECO:0000313" key="5">
    <source>
        <dbReference type="EMBL" id="KIO28190.1"/>
    </source>
</evidence>
<evidence type="ECO:0000259" key="4">
    <source>
        <dbReference type="Pfam" id="PF09745"/>
    </source>
</evidence>
<feature type="region of interest" description="Disordered" evidence="3">
    <location>
        <begin position="202"/>
        <end position="259"/>
    </location>
</feature>
<sequence>MQREREKEGDEFAEKDKFVTPAYKAQMEQVRLAEAEEKKREEAERKKRKNQPGMAAFYKDFLQKTGEQHEAAAIAAAKAAAAATAEAEGGGQDLTIRKPLKVAPDPDSVFKEETDADRAALARAEGKDVELNDDGILVDKRDLLSAGLNVNLSAPNTRKLGLGSKSAAKQEGDLLPNAHRAAGSAASLKEIRARQARELEKQYEEERVRLAQETERQEREERERIVKRKNTETDVQSARERYLERKRRKMEEEAQQAPP</sequence>
<dbReference type="Proteomes" id="UP000054248">
    <property type="component" value="Unassembled WGS sequence"/>
</dbReference>
<gene>
    <name evidence="5" type="ORF">M407DRAFT_243145</name>
</gene>
<name>A0A0C3QC28_9AGAM</name>
<dbReference type="PANTHER" id="PTHR47845:SF1">
    <property type="entry name" value="NUCLEAR SPECKLE SPLICING REGULATORY PROTEIN 1 HOMOLOG"/>
    <property type="match status" value="1"/>
</dbReference>
<dbReference type="OrthoDB" id="446635at2759"/>
<feature type="compositionally biased region" description="Basic and acidic residues" evidence="3">
    <location>
        <begin position="32"/>
        <end position="45"/>
    </location>
</feature>
<dbReference type="EMBL" id="KN822998">
    <property type="protein sequence ID" value="KIO28190.1"/>
    <property type="molecule type" value="Genomic_DNA"/>
</dbReference>
<accession>A0A0C3QC28</accession>
<dbReference type="GO" id="GO:0000381">
    <property type="term" value="P:regulation of alternative mRNA splicing, via spliceosome"/>
    <property type="evidence" value="ECO:0007669"/>
    <property type="project" value="InterPro"/>
</dbReference>
<evidence type="ECO:0000256" key="1">
    <source>
        <dbReference type="ARBA" id="ARBA00010126"/>
    </source>
</evidence>
<feature type="region of interest" description="Disordered" evidence="3">
    <location>
        <begin position="1"/>
        <end position="20"/>
    </location>
</feature>
<feature type="domain" description="Nuclear speckle splicing regulatory protein 1 N-terminal" evidence="4">
    <location>
        <begin position="1"/>
        <end position="50"/>
    </location>
</feature>
<proteinExistence type="inferred from homology"/>
<protein>
    <recommendedName>
        <fullName evidence="4">Nuclear speckle splicing regulatory protein 1 N-terminal domain-containing protein</fullName>
    </recommendedName>
</protein>
<evidence type="ECO:0000313" key="6">
    <source>
        <dbReference type="Proteomes" id="UP000054248"/>
    </source>
</evidence>
<reference evidence="5 6" key="1">
    <citation type="submission" date="2014-04" db="EMBL/GenBank/DDBJ databases">
        <authorList>
            <consortium name="DOE Joint Genome Institute"/>
            <person name="Kuo A."/>
            <person name="Girlanda M."/>
            <person name="Perotto S."/>
            <person name="Kohler A."/>
            <person name="Nagy L.G."/>
            <person name="Floudas D."/>
            <person name="Copeland A."/>
            <person name="Barry K.W."/>
            <person name="Cichocki N."/>
            <person name="Veneault-Fourrey C."/>
            <person name="LaButti K."/>
            <person name="Lindquist E.A."/>
            <person name="Lipzen A."/>
            <person name="Lundell T."/>
            <person name="Morin E."/>
            <person name="Murat C."/>
            <person name="Sun H."/>
            <person name="Tunlid A."/>
            <person name="Henrissat B."/>
            <person name="Grigoriev I.V."/>
            <person name="Hibbett D.S."/>
            <person name="Martin F."/>
            <person name="Nordberg H.P."/>
            <person name="Cantor M.N."/>
            <person name="Hua S.X."/>
        </authorList>
    </citation>
    <scope>NUCLEOTIDE SEQUENCE [LARGE SCALE GENOMIC DNA]</scope>
    <source>
        <strain evidence="5 6">MUT 4182</strain>
    </source>
</reference>
<dbReference type="PANTHER" id="PTHR47845">
    <property type="entry name" value="NUCLEAR SPECKLE SPLICING REGULATORY PROTEIN 1 HOMOLOG"/>
    <property type="match status" value="1"/>
</dbReference>
<feature type="compositionally biased region" description="Basic and acidic residues" evidence="3">
    <location>
        <begin position="1"/>
        <end position="18"/>
    </location>
</feature>
<reference evidence="6" key="2">
    <citation type="submission" date="2015-01" db="EMBL/GenBank/DDBJ databases">
        <title>Evolutionary Origins and Diversification of the Mycorrhizal Mutualists.</title>
        <authorList>
            <consortium name="DOE Joint Genome Institute"/>
            <consortium name="Mycorrhizal Genomics Consortium"/>
            <person name="Kohler A."/>
            <person name="Kuo A."/>
            <person name="Nagy L.G."/>
            <person name="Floudas D."/>
            <person name="Copeland A."/>
            <person name="Barry K.W."/>
            <person name="Cichocki N."/>
            <person name="Veneault-Fourrey C."/>
            <person name="LaButti K."/>
            <person name="Lindquist E.A."/>
            <person name="Lipzen A."/>
            <person name="Lundell T."/>
            <person name="Morin E."/>
            <person name="Murat C."/>
            <person name="Riley R."/>
            <person name="Ohm R."/>
            <person name="Sun H."/>
            <person name="Tunlid A."/>
            <person name="Henrissat B."/>
            <person name="Grigoriev I.V."/>
            <person name="Hibbett D.S."/>
            <person name="Martin F."/>
        </authorList>
    </citation>
    <scope>NUCLEOTIDE SEQUENCE [LARGE SCALE GENOMIC DNA]</scope>
    <source>
        <strain evidence="6">MUT 4182</strain>
    </source>
</reference>
<dbReference type="Pfam" id="PF09745">
    <property type="entry name" value="NSRP1_N"/>
    <property type="match status" value="1"/>
</dbReference>